<dbReference type="PANTHER" id="PTHR37539:SF1">
    <property type="entry name" value="ER-BOUND OXYGENASE MPAB_MPAB'_RUBBER OXYGENASE CATALYTIC DOMAIN-CONTAINING PROTEIN"/>
    <property type="match status" value="1"/>
</dbReference>
<keyword evidence="3" id="KW-1185">Reference proteome</keyword>
<reference evidence="2 3" key="1">
    <citation type="journal article" date="2016" name="Genome Biol. Evol.">
        <title>Divergent and convergent evolution of fungal pathogenicity.</title>
        <authorList>
            <person name="Shang Y."/>
            <person name="Xiao G."/>
            <person name="Zheng P."/>
            <person name="Cen K."/>
            <person name="Zhan S."/>
            <person name="Wang C."/>
        </authorList>
    </citation>
    <scope>NUCLEOTIDE SEQUENCE [LARGE SCALE GENOMIC DNA]</scope>
    <source>
        <strain evidence="2 3">ARSEF 7405</strain>
    </source>
</reference>
<name>A0A168AII8_9EURO</name>
<protein>
    <submittedName>
        <fullName evidence="2">Uncharacterized protein</fullName>
    </submittedName>
</protein>
<comment type="caution">
    <text evidence="2">The sequence shown here is derived from an EMBL/GenBank/DDBJ whole genome shotgun (WGS) entry which is preliminary data.</text>
</comment>
<evidence type="ECO:0000256" key="1">
    <source>
        <dbReference type="SAM" id="MobiDB-lite"/>
    </source>
</evidence>
<dbReference type="EMBL" id="AZGZ01000007">
    <property type="protein sequence ID" value="KZZ93965.1"/>
    <property type="molecule type" value="Genomic_DNA"/>
</dbReference>
<dbReference type="VEuPathDB" id="FungiDB:AAP_02058"/>
<feature type="compositionally biased region" description="Polar residues" evidence="1">
    <location>
        <begin position="112"/>
        <end position="122"/>
    </location>
</feature>
<feature type="region of interest" description="Disordered" evidence="1">
    <location>
        <begin position="109"/>
        <end position="152"/>
    </location>
</feature>
<evidence type="ECO:0000313" key="2">
    <source>
        <dbReference type="EMBL" id="KZZ93965.1"/>
    </source>
</evidence>
<dbReference type="Proteomes" id="UP000242877">
    <property type="component" value="Unassembled WGS sequence"/>
</dbReference>
<gene>
    <name evidence="2" type="ORF">AAP_02058</name>
</gene>
<proteinExistence type="predicted"/>
<feature type="region of interest" description="Disordered" evidence="1">
    <location>
        <begin position="1"/>
        <end position="49"/>
    </location>
</feature>
<dbReference type="OrthoDB" id="6361347at2759"/>
<dbReference type="AlphaFoldDB" id="A0A168AII8"/>
<dbReference type="PANTHER" id="PTHR37539">
    <property type="entry name" value="SECRETED PROTEIN-RELATED"/>
    <property type="match status" value="1"/>
</dbReference>
<dbReference type="InterPro" id="IPR037473">
    <property type="entry name" value="Lcp-like"/>
</dbReference>
<accession>A0A168AII8</accession>
<feature type="compositionally biased region" description="Basic and acidic residues" evidence="1">
    <location>
        <begin position="1"/>
        <end position="11"/>
    </location>
</feature>
<feature type="compositionally biased region" description="Polar residues" evidence="1">
    <location>
        <begin position="132"/>
        <end position="152"/>
    </location>
</feature>
<sequence>MDSSRQFEFDRRRHHDSGSGPVEAAKHDDDDDDVDGNVNVNDNPPPGHQIRCWGRSFTWTVHHFTPTHLHPLKYTYDKLADDCLAQLHPLQSSTTDKQHPTDLYALLKSTHHTPTSPNSGTRHTPPHHGSPGTKSNALRMFSTATPSPSHAH</sequence>
<organism evidence="2 3">
    <name type="scientific">Ascosphaera apis ARSEF 7405</name>
    <dbReference type="NCBI Taxonomy" id="392613"/>
    <lineage>
        <taxon>Eukaryota</taxon>
        <taxon>Fungi</taxon>
        <taxon>Dikarya</taxon>
        <taxon>Ascomycota</taxon>
        <taxon>Pezizomycotina</taxon>
        <taxon>Eurotiomycetes</taxon>
        <taxon>Eurotiomycetidae</taxon>
        <taxon>Onygenales</taxon>
        <taxon>Ascosphaeraceae</taxon>
        <taxon>Ascosphaera</taxon>
    </lineage>
</organism>
<evidence type="ECO:0000313" key="3">
    <source>
        <dbReference type="Proteomes" id="UP000242877"/>
    </source>
</evidence>